<evidence type="ECO:0000256" key="5">
    <source>
        <dbReference type="ARBA" id="ARBA00012213"/>
    </source>
</evidence>
<evidence type="ECO:0000256" key="6">
    <source>
        <dbReference type="ARBA" id="ARBA00012947"/>
    </source>
</evidence>
<organism evidence="13 14">
    <name type="scientific">Paenibacillus piri</name>
    <dbReference type="NCBI Taxonomy" id="2547395"/>
    <lineage>
        <taxon>Bacteria</taxon>
        <taxon>Bacillati</taxon>
        <taxon>Bacillota</taxon>
        <taxon>Bacilli</taxon>
        <taxon>Bacillales</taxon>
        <taxon>Paenibacillaceae</taxon>
        <taxon>Paenibacillus</taxon>
    </lineage>
</organism>
<comment type="subunit">
    <text evidence="4">Homotrimer.</text>
</comment>
<dbReference type="EC" id="4.1.3.17" evidence="5"/>
<dbReference type="AlphaFoldDB" id="A0A4R5KCE1"/>
<keyword evidence="12" id="KW-0479">Metal-binding</keyword>
<evidence type="ECO:0000256" key="1">
    <source>
        <dbReference type="ARBA" id="ARBA00001342"/>
    </source>
</evidence>
<reference evidence="13 14" key="1">
    <citation type="submission" date="2019-03" db="EMBL/GenBank/DDBJ databases">
        <title>This is whole genome sequence of Paenibacillus sp MS74 strain.</title>
        <authorList>
            <person name="Trinh H.N."/>
        </authorList>
    </citation>
    <scope>NUCLEOTIDE SEQUENCE [LARGE SCALE GENOMIC DNA]</scope>
    <source>
        <strain evidence="13 14">MS74</strain>
    </source>
</reference>
<dbReference type="SUPFAM" id="SSF89562">
    <property type="entry name" value="RraA-like"/>
    <property type="match status" value="1"/>
</dbReference>
<keyword evidence="12" id="KW-0460">Magnesium</keyword>
<evidence type="ECO:0000256" key="4">
    <source>
        <dbReference type="ARBA" id="ARBA00011233"/>
    </source>
</evidence>
<name>A0A4R5KCE1_9BACL</name>
<evidence type="ECO:0000256" key="3">
    <source>
        <dbReference type="ARBA" id="ARBA00008621"/>
    </source>
</evidence>
<dbReference type="PANTHER" id="PTHR33254">
    <property type="entry name" value="4-HYDROXY-4-METHYL-2-OXOGLUTARATE ALDOLASE 3-RELATED"/>
    <property type="match status" value="1"/>
</dbReference>
<feature type="binding site" evidence="12">
    <location>
        <begin position="133"/>
        <end position="136"/>
    </location>
    <ligand>
        <name>substrate</name>
    </ligand>
</feature>
<comment type="caution">
    <text evidence="13">The sequence shown here is derived from an EMBL/GenBank/DDBJ whole genome shotgun (WGS) entry which is preliminary data.</text>
</comment>
<evidence type="ECO:0000256" key="11">
    <source>
        <dbReference type="ARBA" id="ARBA00047973"/>
    </source>
</evidence>
<proteinExistence type="inferred from homology"/>
<dbReference type="EMBL" id="SMRT01000020">
    <property type="protein sequence ID" value="TDF92532.1"/>
    <property type="molecule type" value="Genomic_DNA"/>
</dbReference>
<dbReference type="GO" id="GO:0046872">
    <property type="term" value="F:metal ion binding"/>
    <property type="evidence" value="ECO:0007669"/>
    <property type="project" value="UniProtKB-KW"/>
</dbReference>
<evidence type="ECO:0000313" key="14">
    <source>
        <dbReference type="Proteomes" id="UP000295636"/>
    </source>
</evidence>
<dbReference type="RefSeq" id="WP_133235039.1">
    <property type="nucleotide sequence ID" value="NZ_SMRT01000020.1"/>
</dbReference>
<comment type="function">
    <text evidence="8">Catalyzes the aldol cleavage of 4-hydroxy-4-methyl-2-oxoglutarate (HMG) into 2 molecules of pyruvate. Also contains a secondary oxaloacetate (OAA) decarboxylase activity due to the common pyruvate enolate transition state formed following C-C bond cleavage in the retro-aldol and decarboxylation reactions.</text>
</comment>
<dbReference type="InterPro" id="IPR005493">
    <property type="entry name" value="RraA/RraA-like"/>
</dbReference>
<dbReference type="EC" id="4.1.1.112" evidence="6"/>
<dbReference type="Pfam" id="PF03737">
    <property type="entry name" value="RraA-like"/>
    <property type="match status" value="1"/>
</dbReference>
<evidence type="ECO:0000256" key="2">
    <source>
        <dbReference type="ARBA" id="ARBA00001968"/>
    </source>
</evidence>
<feature type="binding site" evidence="12">
    <location>
        <position position="157"/>
    </location>
    <ligand>
        <name>Mg(2+)</name>
        <dbReference type="ChEBI" id="CHEBI:18420"/>
    </ligand>
</feature>
<gene>
    <name evidence="13" type="ORF">E1757_29535</name>
</gene>
<sequence length="301" mass="34184">MKFDNPEDIIQLTPEWKGERFPNGRPKVPDDILRRMRRITLEEAWSPLWHRNYDYQVETEFKSTQPDKTMVGRAVTAIFAPMRPDLHETLLKHGHEAENRKGFFNQWVIDSLQEDDVVVVDLFDKVYKGTFIGGNLATAIASRTKRGGAVIWGGIRDTQQIVNIENINVFYRGSDPTPIREVTMIGMNAPCQIGRAICLPGDIVLGTPAGVAFVPPHLAELTVVQAEKSQVRDIFGFLRLDEGRYSTAQIDSTWTLPIWQDFLSWMKQSPEAAEFRSLTWEEELEEARALEAKGPSNDARA</sequence>
<evidence type="ECO:0000256" key="12">
    <source>
        <dbReference type="PIRSR" id="PIRSR605493-1"/>
    </source>
</evidence>
<evidence type="ECO:0000256" key="9">
    <source>
        <dbReference type="ARBA" id="ARBA00030169"/>
    </source>
</evidence>
<comment type="cofactor">
    <cofactor evidence="12">
        <name>Mg(2+)</name>
        <dbReference type="ChEBI" id="CHEBI:18420"/>
    </cofactor>
</comment>
<evidence type="ECO:0000256" key="10">
    <source>
        <dbReference type="ARBA" id="ARBA00032305"/>
    </source>
</evidence>
<dbReference type="GO" id="GO:0008948">
    <property type="term" value="F:oxaloacetate decarboxylase activity"/>
    <property type="evidence" value="ECO:0007669"/>
    <property type="project" value="UniProtKB-EC"/>
</dbReference>
<evidence type="ECO:0000313" key="13">
    <source>
        <dbReference type="EMBL" id="TDF92532.1"/>
    </source>
</evidence>
<comment type="catalytic activity">
    <reaction evidence="11">
        <text>oxaloacetate + H(+) = pyruvate + CO2</text>
        <dbReference type="Rhea" id="RHEA:15641"/>
        <dbReference type="ChEBI" id="CHEBI:15361"/>
        <dbReference type="ChEBI" id="CHEBI:15378"/>
        <dbReference type="ChEBI" id="CHEBI:16452"/>
        <dbReference type="ChEBI" id="CHEBI:16526"/>
        <dbReference type="EC" id="4.1.1.112"/>
    </reaction>
</comment>
<dbReference type="InterPro" id="IPR036704">
    <property type="entry name" value="RraA/RraA-like_sf"/>
</dbReference>
<comment type="cofactor">
    <cofactor evidence="2">
        <name>a divalent metal cation</name>
        <dbReference type="ChEBI" id="CHEBI:60240"/>
    </cofactor>
</comment>
<feature type="binding site" evidence="12">
    <location>
        <position position="156"/>
    </location>
    <ligand>
        <name>substrate</name>
    </ligand>
</feature>
<evidence type="ECO:0000256" key="8">
    <source>
        <dbReference type="ARBA" id="ARBA00025046"/>
    </source>
</evidence>
<accession>A0A4R5KCE1</accession>
<comment type="catalytic activity">
    <reaction evidence="1">
        <text>4-hydroxy-4-methyl-2-oxoglutarate = 2 pyruvate</text>
        <dbReference type="Rhea" id="RHEA:22748"/>
        <dbReference type="ChEBI" id="CHEBI:15361"/>
        <dbReference type="ChEBI" id="CHEBI:58276"/>
        <dbReference type="EC" id="4.1.3.17"/>
    </reaction>
</comment>
<dbReference type="Gene3D" id="3.50.30.40">
    <property type="entry name" value="Ribonuclease E inhibitor RraA/RraA-like"/>
    <property type="match status" value="1"/>
</dbReference>
<dbReference type="Proteomes" id="UP000295636">
    <property type="component" value="Unassembled WGS sequence"/>
</dbReference>
<dbReference type="PANTHER" id="PTHR33254:SF16">
    <property type="entry name" value="BLR3842 PROTEIN"/>
    <property type="match status" value="1"/>
</dbReference>
<protein>
    <recommendedName>
        <fullName evidence="7">Putative 4-hydroxy-4-methyl-2-oxoglutarate aldolase</fullName>
        <ecNumber evidence="6">4.1.1.112</ecNumber>
        <ecNumber evidence="5">4.1.3.17</ecNumber>
    </recommendedName>
    <alternativeName>
        <fullName evidence="10">Oxaloacetate decarboxylase</fullName>
    </alternativeName>
    <alternativeName>
        <fullName evidence="9">RraA-like protein</fullName>
    </alternativeName>
</protein>
<keyword evidence="14" id="KW-1185">Reference proteome</keyword>
<dbReference type="GO" id="GO:0047443">
    <property type="term" value="F:4-hydroxy-4-methyl-2-oxoglutarate aldolase activity"/>
    <property type="evidence" value="ECO:0007669"/>
    <property type="project" value="UniProtKB-EC"/>
</dbReference>
<evidence type="ECO:0000256" key="7">
    <source>
        <dbReference type="ARBA" id="ARBA00016549"/>
    </source>
</evidence>
<comment type="similarity">
    <text evidence="3">Belongs to the class II aldolase/RraA-like family.</text>
</comment>
<dbReference type="OrthoDB" id="108647at2"/>